<dbReference type="PANTHER" id="PTHR36503">
    <property type="entry name" value="BLR2520 PROTEIN"/>
    <property type="match status" value="1"/>
</dbReference>
<dbReference type="Proteomes" id="UP001500236">
    <property type="component" value="Unassembled WGS sequence"/>
</dbReference>
<evidence type="ECO:0000313" key="1">
    <source>
        <dbReference type="EMBL" id="GAA3066258.1"/>
    </source>
</evidence>
<dbReference type="InterPro" id="IPR029068">
    <property type="entry name" value="Glyas_Bleomycin-R_OHBP_Dase"/>
</dbReference>
<gene>
    <name evidence="1" type="ORF">GCM10010529_18950</name>
</gene>
<dbReference type="Gene3D" id="3.10.180.10">
    <property type="entry name" value="2,3-Dihydroxybiphenyl 1,2-Dioxygenase, domain 1"/>
    <property type="match status" value="2"/>
</dbReference>
<accession>A0ABP6LXT5</accession>
<comment type="caution">
    <text evidence="1">The sequence shown here is derived from an EMBL/GenBank/DDBJ whole genome shotgun (WGS) entry which is preliminary data.</text>
</comment>
<evidence type="ECO:0000313" key="2">
    <source>
        <dbReference type="Proteomes" id="UP001500236"/>
    </source>
</evidence>
<keyword evidence="2" id="KW-1185">Reference proteome</keyword>
<dbReference type="PANTHER" id="PTHR36503:SF1">
    <property type="entry name" value="BLR2520 PROTEIN"/>
    <property type="match status" value="1"/>
</dbReference>
<reference evidence="2" key="1">
    <citation type="journal article" date="2019" name="Int. J. Syst. Evol. Microbiol.">
        <title>The Global Catalogue of Microorganisms (GCM) 10K type strain sequencing project: providing services to taxonomists for standard genome sequencing and annotation.</title>
        <authorList>
            <consortium name="The Broad Institute Genomics Platform"/>
            <consortium name="The Broad Institute Genome Sequencing Center for Infectious Disease"/>
            <person name="Wu L."/>
            <person name="Ma J."/>
        </authorList>
    </citation>
    <scope>NUCLEOTIDE SEQUENCE [LARGE SCALE GENOMIC DNA]</scope>
    <source>
        <strain evidence="2">JCM 14309</strain>
    </source>
</reference>
<sequence length="201" mass="20912">MSTISHILIEAADPAPSERLWEALGISDRLQVRTSEAEPDGFRGFTVSLVVPGPSDVDALMDTAQAADATVTDPASRSLWGYGGAVRSADGTSVTFASSSKKDSGAATGVLERLILQLGVDDVASTRTFYTAQGLSVGTSYGKRYVEFETGSVTLTAVRRKTVAKVAGVDPTSSGAHRMAIVGGIGPLTDPDGFVWESLEA</sequence>
<proteinExistence type="predicted"/>
<dbReference type="EMBL" id="BAAAVT010000011">
    <property type="protein sequence ID" value="GAA3066258.1"/>
    <property type="molecule type" value="Genomic_DNA"/>
</dbReference>
<organism evidence="1 2">
    <name type="scientific">Nesterenkonia aethiopica</name>
    <dbReference type="NCBI Taxonomy" id="269144"/>
    <lineage>
        <taxon>Bacteria</taxon>
        <taxon>Bacillati</taxon>
        <taxon>Actinomycetota</taxon>
        <taxon>Actinomycetes</taxon>
        <taxon>Micrococcales</taxon>
        <taxon>Micrococcaceae</taxon>
        <taxon>Nesterenkonia</taxon>
    </lineage>
</organism>
<name>A0ABP6LXT5_9MICC</name>
<dbReference type="SUPFAM" id="SSF54593">
    <property type="entry name" value="Glyoxalase/Bleomycin resistance protein/Dihydroxybiphenyl dioxygenase"/>
    <property type="match status" value="1"/>
</dbReference>
<protein>
    <submittedName>
        <fullName evidence="1">Glyoxalase</fullName>
    </submittedName>
</protein>
<dbReference type="RefSeq" id="WP_344684142.1">
    <property type="nucleotide sequence ID" value="NZ_BAAAVT010000011.1"/>
</dbReference>